<protein>
    <submittedName>
        <fullName evidence="1">Uncharacterized protein</fullName>
    </submittedName>
</protein>
<name>A0A1Q6HQL2_BACUN</name>
<reference evidence="1 2" key="1">
    <citation type="journal article" date="2016" name="Nat. Biotechnol.">
        <title>Measurement of bacterial replication rates in microbial communities.</title>
        <authorList>
            <person name="Brown C.T."/>
            <person name="Olm M.R."/>
            <person name="Thomas B.C."/>
            <person name="Banfield J.F."/>
        </authorList>
    </citation>
    <scope>NUCLEOTIDE SEQUENCE [LARGE SCALE GENOMIC DNA]</scope>
    <source>
        <strain evidence="1">45_41</strain>
    </source>
</reference>
<evidence type="ECO:0000313" key="1">
    <source>
        <dbReference type="EMBL" id="OKZ28852.1"/>
    </source>
</evidence>
<accession>A0A1Q6HQL2</accession>
<dbReference type="EMBL" id="MNQU01000332">
    <property type="protein sequence ID" value="OKZ28852.1"/>
    <property type="molecule type" value="Genomic_DNA"/>
</dbReference>
<organism evidence="1 2">
    <name type="scientific">Bacteroides uniformis</name>
    <dbReference type="NCBI Taxonomy" id="820"/>
    <lineage>
        <taxon>Bacteria</taxon>
        <taxon>Pseudomonadati</taxon>
        <taxon>Bacteroidota</taxon>
        <taxon>Bacteroidia</taxon>
        <taxon>Bacteroidales</taxon>
        <taxon>Bacteroidaceae</taxon>
        <taxon>Bacteroides</taxon>
    </lineage>
</organism>
<gene>
    <name evidence="1" type="ORF">BHV79_17830</name>
</gene>
<dbReference type="AlphaFoldDB" id="A0A1Q6HQL2"/>
<dbReference type="Proteomes" id="UP000186549">
    <property type="component" value="Unassembled WGS sequence"/>
</dbReference>
<comment type="caution">
    <text evidence="1">The sequence shown here is derived from an EMBL/GenBank/DDBJ whole genome shotgun (WGS) entry which is preliminary data.</text>
</comment>
<proteinExistence type="predicted"/>
<sequence>MNNDDDLTLTTYTIIKLPELALSPMIYADNPKMPLFSKHNGKCDRCYEKAILKRRKKNKNPKTHRRK</sequence>
<evidence type="ECO:0000313" key="2">
    <source>
        <dbReference type="Proteomes" id="UP000186549"/>
    </source>
</evidence>